<accession>A0A6J1GRX2</accession>
<dbReference type="AlphaFoldDB" id="A0A6J1GRX2"/>
<name>A0A6J1GRX2_CUCMO</name>
<protein>
    <submittedName>
        <fullName evidence="2">Uncharacterized protein LOC111456466</fullName>
    </submittedName>
</protein>
<sequence length="200" mass="21912">MSVIVFPSAVDIVSIDFVPAQLKASFVMIDRASPRHPYTGGIIDLKTEEFKAYSPPVKSGQLKLINPNISRIINNASIILHLNQPLPVQMAPIKSLISIALLALLLLSEHLPISAADHGVAPSPLARVFRRDTLQTAERHQVAENGIGYQYSFEQKIRRRARRAVRRAEGPSPSSANWSQTSSFGVGSLLCLCTVFGLFL</sequence>
<keyword evidence="1" id="KW-1185">Reference proteome</keyword>
<dbReference type="KEGG" id="cmos:111456466"/>
<evidence type="ECO:0000313" key="1">
    <source>
        <dbReference type="Proteomes" id="UP000504609"/>
    </source>
</evidence>
<evidence type="ECO:0000313" key="2">
    <source>
        <dbReference type="RefSeq" id="XP_022954099.1"/>
    </source>
</evidence>
<proteinExistence type="predicted"/>
<dbReference type="GeneID" id="111456466"/>
<gene>
    <name evidence="2" type="primary">LOC111456466</name>
</gene>
<reference evidence="2" key="1">
    <citation type="submission" date="2025-08" db="UniProtKB">
        <authorList>
            <consortium name="RefSeq"/>
        </authorList>
    </citation>
    <scope>IDENTIFICATION</scope>
    <source>
        <tissue evidence="2">Young leaves</tissue>
    </source>
</reference>
<dbReference type="RefSeq" id="XP_022954099.1">
    <property type="nucleotide sequence ID" value="XM_023098331.1"/>
</dbReference>
<dbReference type="Proteomes" id="UP000504609">
    <property type="component" value="Unplaced"/>
</dbReference>
<organism evidence="1 2">
    <name type="scientific">Cucurbita moschata</name>
    <name type="common">Winter crookneck squash</name>
    <name type="synonym">Cucurbita pepo var. moschata</name>
    <dbReference type="NCBI Taxonomy" id="3662"/>
    <lineage>
        <taxon>Eukaryota</taxon>
        <taxon>Viridiplantae</taxon>
        <taxon>Streptophyta</taxon>
        <taxon>Embryophyta</taxon>
        <taxon>Tracheophyta</taxon>
        <taxon>Spermatophyta</taxon>
        <taxon>Magnoliopsida</taxon>
        <taxon>eudicotyledons</taxon>
        <taxon>Gunneridae</taxon>
        <taxon>Pentapetalae</taxon>
        <taxon>rosids</taxon>
        <taxon>fabids</taxon>
        <taxon>Cucurbitales</taxon>
        <taxon>Cucurbitaceae</taxon>
        <taxon>Cucurbiteae</taxon>
        <taxon>Cucurbita</taxon>
    </lineage>
</organism>